<evidence type="ECO:0000313" key="3">
    <source>
        <dbReference type="Proteomes" id="UP000789390"/>
    </source>
</evidence>
<feature type="region of interest" description="Disordered" evidence="1">
    <location>
        <begin position="177"/>
        <end position="201"/>
    </location>
</feature>
<feature type="compositionally biased region" description="Basic residues" evidence="1">
    <location>
        <begin position="346"/>
        <end position="363"/>
    </location>
</feature>
<protein>
    <submittedName>
        <fullName evidence="2">Uncharacterized protein</fullName>
    </submittedName>
</protein>
<name>A0A8J2RSJ6_9CRUS</name>
<feature type="compositionally biased region" description="Basic residues" evidence="1">
    <location>
        <begin position="287"/>
        <end position="323"/>
    </location>
</feature>
<feature type="region of interest" description="Disordered" evidence="1">
    <location>
        <begin position="277"/>
        <end position="388"/>
    </location>
</feature>
<accession>A0A8J2RSJ6</accession>
<organism evidence="2 3">
    <name type="scientific">Daphnia galeata</name>
    <dbReference type="NCBI Taxonomy" id="27404"/>
    <lineage>
        <taxon>Eukaryota</taxon>
        <taxon>Metazoa</taxon>
        <taxon>Ecdysozoa</taxon>
        <taxon>Arthropoda</taxon>
        <taxon>Crustacea</taxon>
        <taxon>Branchiopoda</taxon>
        <taxon>Diplostraca</taxon>
        <taxon>Cladocera</taxon>
        <taxon>Anomopoda</taxon>
        <taxon>Daphniidae</taxon>
        <taxon>Daphnia</taxon>
    </lineage>
</organism>
<gene>
    <name evidence="2" type="ORF">DGAL_LOCUS10704</name>
</gene>
<evidence type="ECO:0000256" key="1">
    <source>
        <dbReference type="SAM" id="MobiDB-lite"/>
    </source>
</evidence>
<feature type="compositionally biased region" description="Low complexity" evidence="1">
    <location>
        <begin position="373"/>
        <end position="386"/>
    </location>
</feature>
<feature type="compositionally biased region" description="Pro residues" evidence="1">
    <location>
        <begin position="177"/>
        <end position="187"/>
    </location>
</feature>
<proteinExistence type="predicted"/>
<keyword evidence="3" id="KW-1185">Reference proteome</keyword>
<feature type="compositionally biased region" description="Low complexity" evidence="1">
    <location>
        <begin position="117"/>
        <end position="141"/>
    </location>
</feature>
<dbReference type="Proteomes" id="UP000789390">
    <property type="component" value="Unassembled WGS sequence"/>
</dbReference>
<dbReference type="EMBL" id="CAKKLH010000268">
    <property type="protein sequence ID" value="CAH0107408.1"/>
    <property type="molecule type" value="Genomic_DNA"/>
</dbReference>
<dbReference type="OrthoDB" id="6370268at2759"/>
<dbReference type="AlphaFoldDB" id="A0A8J2RSJ6"/>
<comment type="caution">
    <text evidence="2">The sequence shown here is derived from an EMBL/GenBank/DDBJ whole genome shotgun (WGS) entry which is preliminary data.</text>
</comment>
<evidence type="ECO:0000313" key="2">
    <source>
        <dbReference type="EMBL" id="CAH0107408.1"/>
    </source>
</evidence>
<feature type="region of interest" description="Disordered" evidence="1">
    <location>
        <begin position="116"/>
        <end position="141"/>
    </location>
</feature>
<feature type="compositionally biased region" description="Polar residues" evidence="1">
    <location>
        <begin position="324"/>
        <end position="335"/>
    </location>
</feature>
<sequence length="498" mass="53628">MSVRDHIAIPSQKSKYYKSNDAVDDLAIKTFSAGSVALQVNLGRNLISSSFDLHNIQDPEEKEVAQRRLDCRKHLLEMRSRNADITDPESGGQTVMQQEDLQEWLDNLHLKLKQACSGVPSTTSSNTSGTQTRPARPSRRSVAAIAVAATAQSKTTKAFNLPLPLCSTLPVPPPPSFSYSLLPPPPSSSSTTTTAASNSGNVDPSIIHKFKAASGAAVGYPHIIRPRSINGLADQGAAALTDGQYIERLQLALQQASISSLQERLAERKVQSIVQLPSTSGSVRPKTTVHVKSPVKVRRHTSPSKGGHHSKHHVTMRPAKLKHTTSSSLPASSPVPTQPVPALLTKSKHKGGGKGKTGRQSSRHRTDEGSADSLLLSNSTSPSSDLMMTTSRAHHIPRLSDVTAPAPGQCQVDKQAPSRSFMSGDFFNCGQTVDDIYQAAEHLILPPARRDANLSEQTTSSSTVQYDTGPLIHRQGSFAEHVEEIPIVEDFWGAVPDY</sequence>
<reference evidence="2" key="1">
    <citation type="submission" date="2021-11" db="EMBL/GenBank/DDBJ databases">
        <authorList>
            <person name="Schell T."/>
        </authorList>
    </citation>
    <scope>NUCLEOTIDE SEQUENCE</scope>
    <source>
        <strain evidence="2">M5</strain>
    </source>
</reference>